<dbReference type="Proteomes" id="UP001273935">
    <property type="component" value="Unassembled WGS sequence"/>
</dbReference>
<feature type="signal peptide" evidence="1">
    <location>
        <begin position="1"/>
        <end position="22"/>
    </location>
</feature>
<dbReference type="InterPro" id="IPR023614">
    <property type="entry name" value="Porin_dom_sf"/>
</dbReference>
<evidence type="ECO:0000256" key="1">
    <source>
        <dbReference type="SAM" id="SignalP"/>
    </source>
</evidence>
<organism evidence="3 4">
    <name type="scientific">Metapseudomonas otitidis</name>
    <dbReference type="NCBI Taxonomy" id="319939"/>
    <lineage>
        <taxon>Bacteria</taxon>
        <taxon>Pseudomonadati</taxon>
        <taxon>Pseudomonadota</taxon>
        <taxon>Gammaproteobacteria</taxon>
        <taxon>Pseudomonadales</taxon>
        <taxon>Pseudomonadaceae</taxon>
        <taxon>Metapseudomonas</taxon>
    </lineage>
</organism>
<gene>
    <name evidence="3" type="ORF">R0G64_06250</name>
</gene>
<keyword evidence="1" id="KW-0732">Signal</keyword>
<proteinExistence type="predicted"/>
<sequence>MPTPRLHWLTLPFLAIAAPSWAGDTPSDLFSEAKPILGARLRYENVHQDGTPHDAEALTLRTRVGVQSGSWQGFSGLVEVDNVSRLGHAAYNDTRNGQSVYPVIADPDGSEVNQALLRYDHSLGNAVIGRQRINLDNQRFIGSMAWRQNEQTYDGALAQLKPFDGLTLTYAYLDQINTVFGPGNGRYDNATNPANISGHSHLFNAQYVAAPQVTATAYRYLLELDNLALAPSGPQGTLSSQTSGLRLSGMVAGFSYALEYARQGDYGDNPQALDSRYYLAELGYTLDGVQLKAGYEVLGGDHGPGNRAFQTPLATKHAFQGWADVFLTTPADGVEDRYAGASVPVLGGTLQGWYHAFDTEQGHDRYGNEIDLAYGHPIPGVKGLSGLLKYARYVSEDSARSRDIDKLWLQLEYAL</sequence>
<evidence type="ECO:0000313" key="3">
    <source>
        <dbReference type="EMBL" id="MDV3439034.1"/>
    </source>
</evidence>
<reference evidence="3 4" key="1">
    <citation type="submission" date="2023-10" db="EMBL/GenBank/DDBJ databases">
        <title>Pseudomonas otitidis isolated from a paediatric patient with cystic fibrosis in Chile.</title>
        <authorList>
            <person name="Amsteins-Romero L."/>
            <person name="Opazo-Capurro A."/>
            <person name="Matus-Kohler M."/>
            <person name="Gonzalez-Rocha G."/>
        </authorList>
    </citation>
    <scope>NUCLEOTIDE SEQUENCE [LARGE SCALE GENOMIC DNA]</scope>
    <source>
        <strain evidence="3 4">P-714</strain>
    </source>
</reference>
<dbReference type="InterPro" id="IPR025388">
    <property type="entry name" value="Alginate_export_dom"/>
</dbReference>
<accession>A0ABU3XM55</accession>
<evidence type="ECO:0000259" key="2">
    <source>
        <dbReference type="Pfam" id="PF13372"/>
    </source>
</evidence>
<dbReference type="Pfam" id="PF13372">
    <property type="entry name" value="Alginate_exp"/>
    <property type="match status" value="1"/>
</dbReference>
<name>A0ABU3XM55_9GAMM</name>
<feature type="domain" description="Alginate export" evidence="2">
    <location>
        <begin position="105"/>
        <end position="301"/>
    </location>
</feature>
<dbReference type="Gene3D" id="2.40.160.10">
    <property type="entry name" value="Porin"/>
    <property type="match status" value="1"/>
</dbReference>
<keyword evidence="4" id="KW-1185">Reference proteome</keyword>
<dbReference type="RefSeq" id="WP_107329861.1">
    <property type="nucleotide sequence ID" value="NZ_CP133395.1"/>
</dbReference>
<dbReference type="SUPFAM" id="SSF56935">
    <property type="entry name" value="Porins"/>
    <property type="match status" value="1"/>
</dbReference>
<feature type="chain" id="PRO_5045607782" evidence="1">
    <location>
        <begin position="23"/>
        <end position="415"/>
    </location>
</feature>
<dbReference type="EMBL" id="JAWJUL010000016">
    <property type="protein sequence ID" value="MDV3439034.1"/>
    <property type="molecule type" value="Genomic_DNA"/>
</dbReference>
<protein>
    <submittedName>
        <fullName evidence="3">Alginate export family protein</fullName>
    </submittedName>
</protein>
<comment type="caution">
    <text evidence="3">The sequence shown here is derived from an EMBL/GenBank/DDBJ whole genome shotgun (WGS) entry which is preliminary data.</text>
</comment>
<evidence type="ECO:0000313" key="4">
    <source>
        <dbReference type="Proteomes" id="UP001273935"/>
    </source>
</evidence>